<feature type="domain" description="AMP-dependent synthetase/ligase" evidence="1">
    <location>
        <begin position="58"/>
        <end position="289"/>
    </location>
</feature>
<dbReference type="PANTHER" id="PTHR43845:SF1">
    <property type="entry name" value="BLR5969 PROTEIN"/>
    <property type="match status" value="1"/>
</dbReference>
<reference evidence="2 3" key="1">
    <citation type="submission" date="2016-10" db="EMBL/GenBank/DDBJ databases">
        <authorList>
            <person name="de Groot N.N."/>
        </authorList>
    </citation>
    <scope>NUCLEOTIDE SEQUENCE [LARGE SCALE GENOMIC DNA]</scope>
    <source>
        <strain evidence="2 3">DSM 23031</strain>
    </source>
</reference>
<protein>
    <submittedName>
        <fullName evidence="2">Phenylacetate-CoA ligase</fullName>
    </submittedName>
</protein>
<dbReference type="Gene3D" id="3.30.300.30">
    <property type="match status" value="1"/>
</dbReference>
<dbReference type="GO" id="GO:0016874">
    <property type="term" value="F:ligase activity"/>
    <property type="evidence" value="ECO:0007669"/>
    <property type="project" value="UniProtKB-KW"/>
</dbReference>
<proteinExistence type="predicted"/>
<dbReference type="SUPFAM" id="SSF56801">
    <property type="entry name" value="Acetyl-CoA synthetase-like"/>
    <property type="match status" value="1"/>
</dbReference>
<evidence type="ECO:0000259" key="1">
    <source>
        <dbReference type="Pfam" id="PF00501"/>
    </source>
</evidence>
<sequence>MEFHPLIEKAGIQEIKTFQEEKLHELLSYLDSHSPFYQKLFKENNTNIADIRTLEDLQKIPTTTKNDLQQYNHDFFCIPPDKIVDYSTTSGTLGDPVTFGLSDSDLERLAYNEAISFACAGIQKGDVVQMITTIDKRFMAGLAYFLGLRKMGASVVRMGPGIPELQWDSIFRYKPKYLITVPSFLLKMIDYAEKHGLDYKNSSVYGAVCIGESIKNQDFTDNILSQKIKEKWDIKLFSTYASTEMSTAFTECEFQIGGHHHPELIITEILDDEGNPVKEGESGELTITTLGVEAIPLLRFKTGDLVKAHYEACQCGRNTMRLGPVVGRKQQMIKYKGTTLYPPAMNDILNDFNNILCYQIVIQANEIGLDEIIIKLSTEAEREGFVNEVRDHFRAKLRVSPKIEIVDFDILSKTVFNPNSRKPITFIDLR</sequence>
<dbReference type="PANTHER" id="PTHR43845">
    <property type="entry name" value="BLR5969 PROTEIN"/>
    <property type="match status" value="1"/>
</dbReference>
<dbReference type="Proteomes" id="UP000198561">
    <property type="component" value="Unassembled WGS sequence"/>
</dbReference>
<dbReference type="InterPro" id="IPR042099">
    <property type="entry name" value="ANL_N_sf"/>
</dbReference>
<gene>
    <name evidence="2" type="ORF">SAMN05421593_4064</name>
</gene>
<dbReference type="STRING" id="680127.SAMN05421593_4064"/>
<keyword evidence="2" id="KW-0436">Ligase</keyword>
<dbReference type="EMBL" id="FNWQ01000006">
    <property type="protein sequence ID" value="SEH43220.1"/>
    <property type="molecule type" value="Genomic_DNA"/>
</dbReference>
<dbReference type="OrthoDB" id="580775at2"/>
<accession>A0A1H6I312</accession>
<evidence type="ECO:0000313" key="3">
    <source>
        <dbReference type="Proteomes" id="UP000198561"/>
    </source>
</evidence>
<organism evidence="2 3">
    <name type="scientific">Chryseobacterium culicis</name>
    <dbReference type="NCBI Taxonomy" id="680127"/>
    <lineage>
        <taxon>Bacteria</taxon>
        <taxon>Pseudomonadati</taxon>
        <taxon>Bacteroidota</taxon>
        <taxon>Flavobacteriia</taxon>
        <taxon>Flavobacteriales</taxon>
        <taxon>Weeksellaceae</taxon>
        <taxon>Chryseobacterium group</taxon>
        <taxon>Chryseobacterium</taxon>
    </lineage>
</organism>
<evidence type="ECO:0000313" key="2">
    <source>
        <dbReference type="EMBL" id="SEH43220.1"/>
    </source>
</evidence>
<dbReference type="Gene3D" id="3.40.50.12780">
    <property type="entry name" value="N-terminal domain of ligase-like"/>
    <property type="match status" value="1"/>
</dbReference>
<dbReference type="AlphaFoldDB" id="A0A1H6I312"/>
<dbReference type="InterPro" id="IPR045851">
    <property type="entry name" value="AMP-bd_C_sf"/>
</dbReference>
<dbReference type="Pfam" id="PF00501">
    <property type="entry name" value="AMP-binding"/>
    <property type="match status" value="1"/>
</dbReference>
<dbReference type="RefSeq" id="WP_089695278.1">
    <property type="nucleotide sequence ID" value="NZ_FNWQ01000006.1"/>
</dbReference>
<dbReference type="InterPro" id="IPR000873">
    <property type="entry name" value="AMP-dep_synth/lig_dom"/>
</dbReference>
<name>A0A1H6I312_CHRCI</name>